<evidence type="ECO:0000256" key="1">
    <source>
        <dbReference type="ARBA" id="ARBA00022448"/>
    </source>
</evidence>
<evidence type="ECO:0000313" key="5">
    <source>
        <dbReference type="EMBL" id="AZQ45382.1"/>
    </source>
</evidence>
<dbReference type="InterPro" id="IPR027417">
    <property type="entry name" value="P-loop_NTPase"/>
</dbReference>
<dbReference type="GO" id="GO:0005524">
    <property type="term" value="F:ATP binding"/>
    <property type="evidence" value="ECO:0007669"/>
    <property type="project" value="UniProtKB-KW"/>
</dbReference>
<dbReference type="PROSITE" id="PS00211">
    <property type="entry name" value="ABC_TRANSPORTER_1"/>
    <property type="match status" value="1"/>
</dbReference>
<evidence type="ECO:0000256" key="2">
    <source>
        <dbReference type="ARBA" id="ARBA00022741"/>
    </source>
</evidence>
<keyword evidence="3 5" id="KW-0067">ATP-binding</keyword>
<accession>A0ABM7DY05</accession>
<dbReference type="PANTHER" id="PTHR42711">
    <property type="entry name" value="ABC TRANSPORTER ATP-BINDING PROTEIN"/>
    <property type="match status" value="1"/>
</dbReference>
<dbReference type="SUPFAM" id="SSF52540">
    <property type="entry name" value="P-loop containing nucleoside triphosphate hydrolases"/>
    <property type="match status" value="1"/>
</dbReference>
<dbReference type="Gene3D" id="3.40.50.300">
    <property type="entry name" value="P-loop containing nucleotide triphosphate hydrolases"/>
    <property type="match status" value="1"/>
</dbReference>
<dbReference type="PROSITE" id="PS50893">
    <property type="entry name" value="ABC_TRANSPORTER_2"/>
    <property type="match status" value="1"/>
</dbReference>
<dbReference type="Proteomes" id="UP000272492">
    <property type="component" value="Chromosome"/>
</dbReference>
<evidence type="ECO:0000259" key="4">
    <source>
        <dbReference type="PROSITE" id="PS50893"/>
    </source>
</evidence>
<sequence>MEKIIEVNSVSKTFKHKKAVNNVSFHVNKGEIVALLGPNGAGKTTTMSMMLGLKDPTEGTVSTFGKSPKHRDVRNRIGAMLQEVSVIDSITVEEAIELFRSYYTNPVAKETLLQLSNLKSERKQRCEKLSGGQKRRLNFALALAGNPDLLFLDEPTVGMDITSRRTFWETIRKLASEGKTIILTTHYLEEADALANRILLFANGKIIADGTPDEMKATISRKTIKFYSKEHIPAKLLNELPNVTEVQSKEGHFTLTTEDTDATLKAIYEKNLPVTNISVERGSLDEAFEQFVANQKGKSHESFMDAMQNRNFTYVPQ</sequence>
<dbReference type="InterPro" id="IPR003439">
    <property type="entry name" value="ABC_transporter-like_ATP-bd"/>
</dbReference>
<name>A0ABM7DY05_9BACI</name>
<evidence type="ECO:0000313" key="6">
    <source>
        <dbReference type="Proteomes" id="UP000272492"/>
    </source>
</evidence>
<keyword evidence="1" id="KW-0813">Transport</keyword>
<dbReference type="Pfam" id="PF13732">
    <property type="entry name" value="DrrA1-3_C"/>
    <property type="match status" value="1"/>
</dbReference>
<gene>
    <name evidence="5" type="ORF">EJW27_00685</name>
</gene>
<evidence type="ECO:0000256" key="3">
    <source>
        <dbReference type="ARBA" id="ARBA00022840"/>
    </source>
</evidence>
<dbReference type="CDD" id="cd03230">
    <property type="entry name" value="ABC_DR_subfamily_A"/>
    <property type="match status" value="1"/>
</dbReference>
<keyword evidence="2" id="KW-0547">Nucleotide-binding</keyword>
<protein>
    <submittedName>
        <fullName evidence="5">ABC transporter ATP-binding protein</fullName>
    </submittedName>
</protein>
<dbReference type="EMBL" id="CP034548">
    <property type="protein sequence ID" value="AZQ45382.1"/>
    <property type="molecule type" value="Genomic_DNA"/>
</dbReference>
<organism evidence="5 6">
    <name type="scientific">Bacillus albus</name>
    <dbReference type="NCBI Taxonomy" id="2026189"/>
    <lineage>
        <taxon>Bacteria</taxon>
        <taxon>Bacillati</taxon>
        <taxon>Bacillota</taxon>
        <taxon>Bacilli</taxon>
        <taxon>Bacillales</taxon>
        <taxon>Bacillaceae</taxon>
        <taxon>Bacillus</taxon>
        <taxon>Bacillus cereus group</taxon>
    </lineage>
</organism>
<dbReference type="Pfam" id="PF00005">
    <property type="entry name" value="ABC_tran"/>
    <property type="match status" value="1"/>
</dbReference>
<dbReference type="InterPro" id="IPR050763">
    <property type="entry name" value="ABC_transporter_ATP-binding"/>
</dbReference>
<dbReference type="InterPro" id="IPR017871">
    <property type="entry name" value="ABC_transporter-like_CS"/>
</dbReference>
<dbReference type="InterPro" id="IPR003593">
    <property type="entry name" value="AAA+_ATPase"/>
</dbReference>
<keyword evidence="6" id="KW-1185">Reference proteome</keyword>
<proteinExistence type="predicted"/>
<feature type="domain" description="ABC transporter" evidence="4">
    <location>
        <begin position="5"/>
        <end position="228"/>
    </location>
</feature>
<reference evidence="5 6" key="1">
    <citation type="submission" date="2018-12" db="EMBL/GenBank/DDBJ databases">
        <authorList>
            <person name="Wang H."/>
            <person name="Peng S."/>
            <person name="Yu X."/>
            <person name="Li X."/>
        </authorList>
    </citation>
    <scope>NUCLEOTIDE SEQUENCE [LARGE SCALE GENOMIC DNA]</scope>
    <source>
        <strain evidence="5 6">PFYN01</strain>
    </source>
</reference>
<dbReference type="SMART" id="SM00382">
    <property type="entry name" value="AAA"/>
    <property type="match status" value="1"/>
</dbReference>
<dbReference type="InterPro" id="IPR025302">
    <property type="entry name" value="DrrA1/2-like_C"/>
</dbReference>
<dbReference type="PANTHER" id="PTHR42711:SF17">
    <property type="entry name" value="ABC TRANSPORTER ATP-BINDING PROTEIN"/>
    <property type="match status" value="1"/>
</dbReference>